<protein>
    <submittedName>
        <fullName evidence="2">Coiled-coil domain containing 122</fullName>
    </submittedName>
</protein>
<reference evidence="2" key="2">
    <citation type="submission" date="2025-08" db="UniProtKB">
        <authorList>
            <consortium name="Ensembl"/>
        </authorList>
    </citation>
    <scope>IDENTIFICATION</scope>
</reference>
<keyword evidence="1" id="KW-0175">Coiled coil</keyword>
<evidence type="ECO:0000313" key="3">
    <source>
        <dbReference type="Proteomes" id="UP000314987"/>
    </source>
</evidence>
<dbReference type="AlphaFoldDB" id="A0A4X2KJF4"/>
<name>A0A4X2KJF4_VOMUR</name>
<reference evidence="3" key="1">
    <citation type="submission" date="2018-12" db="EMBL/GenBank/DDBJ databases">
        <authorList>
            <person name="Yazar S."/>
        </authorList>
    </citation>
    <scope>NUCLEOTIDE SEQUENCE [LARGE SCALE GENOMIC DNA]</scope>
</reference>
<reference evidence="2" key="3">
    <citation type="submission" date="2025-09" db="UniProtKB">
        <authorList>
            <consortium name="Ensembl"/>
        </authorList>
    </citation>
    <scope>IDENTIFICATION</scope>
</reference>
<dbReference type="GeneTree" id="ENSGT00390000005130"/>
<gene>
    <name evidence="2" type="primary">CCDC122</name>
</gene>
<dbReference type="Ensembl" id="ENSVURT00010013796.1">
    <property type="protein sequence ID" value="ENSVURP00010012134.1"/>
    <property type="gene ID" value="ENSVURG00010009366.1"/>
</dbReference>
<proteinExistence type="predicted"/>
<dbReference type="Proteomes" id="UP000314987">
    <property type="component" value="Unassembled WGS sequence"/>
</dbReference>
<keyword evidence="3" id="KW-1185">Reference proteome</keyword>
<evidence type="ECO:0000313" key="2">
    <source>
        <dbReference type="Ensembl" id="ENSVURP00010012134.1"/>
    </source>
</evidence>
<sequence length="121" mass="14413">SVMSTERKLTGMAKKNDSSFSDIVKEVVEQQQSQTSEIEKNKKILFQLQVQNKRCDAVLKRLRCQVNKLQANRRQWQWNIQQMEKTAEELRRFTEKEVFSTVELYGWADWERPLFTASQLN</sequence>
<evidence type="ECO:0000256" key="1">
    <source>
        <dbReference type="SAM" id="Coils"/>
    </source>
</evidence>
<accession>A0A4X2KJF4</accession>
<organism evidence="2 3">
    <name type="scientific">Vombatus ursinus</name>
    <name type="common">Common wombat</name>
    <dbReference type="NCBI Taxonomy" id="29139"/>
    <lineage>
        <taxon>Eukaryota</taxon>
        <taxon>Metazoa</taxon>
        <taxon>Chordata</taxon>
        <taxon>Craniata</taxon>
        <taxon>Vertebrata</taxon>
        <taxon>Euteleostomi</taxon>
        <taxon>Mammalia</taxon>
        <taxon>Metatheria</taxon>
        <taxon>Diprotodontia</taxon>
        <taxon>Vombatidae</taxon>
        <taxon>Vombatus</taxon>
    </lineage>
</organism>
<feature type="coiled-coil region" evidence="1">
    <location>
        <begin position="52"/>
        <end position="86"/>
    </location>
</feature>